<dbReference type="Proteomes" id="UP000027331">
    <property type="component" value="Unassembled WGS sequence"/>
</dbReference>
<comment type="caution">
    <text evidence="1">The sequence shown here is derived from an EMBL/GenBank/DDBJ whole genome shotgun (WGS) entry which is preliminary data.</text>
</comment>
<reference evidence="1 2" key="1">
    <citation type="submission" date="2014-04" db="EMBL/GenBank/DDBJ databases">
        <title>Vibrio metecus sp. nov., a close relative of Vibrio cholerae isolated from coastal brackish ponds and clinical specimens.</title>
        <authorList>
            <person name="Kirchberger P.C."/>
            <person name="Turnsek M."/>
            <person name="Hunt D.E."/>
            <person name="Haley B.J."/>
            <person name="Colwell R."/>
            <person name="Polz M.F."/>
            <person name="Tarr C.L."/>
            <person name="Boucher Y."/>
        </authorList>
    </citation>
    <scope>NUCLEOTIDE SEQUENCE [LARGE SCALE GENOMIC DNA]</scope>
    <source>
        <strain evidence="2">PPCK-2014</strain>
    </source>
</reference>
<gene>
    <name evidence="1" type="ORF">DP83_13465</name>
</gene>
<sequence>MSKQYNQVFEKLVKNQNDYTGMIAYCIYKDEKRKWMQQGNDAEEFVRLKLMRHELNKYKKSADELLTKVFQANADEEAEKIKNMLSKEMVNVARNSTKVKRKRDTFLEWHHGGMGGVFGNFYTAAIVAFLVSLFASPDSWNAALISAKETVWAWVSSTIGG</sequence>
<dbReference type="EMBL" id="JJMN01000059">
    <property type="protein sequence ID" value="KDO13995.1"/>
    <property type="molecule type" value="Genomic_DNA"/>
</dbReference>
<protein>
    <submittedName>
        <fullName evidence="1">Uncharacterized protein</fullName>
    </submittedName>
</protein>
<proteinExistence type="predicted"/>
<name>A0ABR4RXI2_VIBMT</name>
<accession>A0ABR4RXI2</accession>
<keyword evidence="2" id="KW-1185">Reference proteome</keyword>
<organism evidence="1 2">
    <name type="scientific">Vibrio metoecus</name>
    <dbReference type="NCBI Taxonomy" id="1481663"/>
    <lineage>
        <taxon>Bacteria</taxon>
        <taxon>Pseudomonadati</taxon>
        <taxon>Pseudomonadota</taxon>
        <taxon>Gammaproteobacteria</taxon>
        <taxon>Vibrionales</taxon>
        <taxon>Vibrionaceae</taxon>
        <taxon>Vibrio</taxon>
    </lineage>
</organism>
<evidence type="ECO:0000313" key="2">
    <source>
        <dbReference type="Proteomes" id="UP000027331"/>
    </source>
</evidence>
<evidence type="ECO:0000313" key="1">
    <source>
        <dbReference type="EMBL" id="KDO13995.1"/>
    </source>
</evidence>